<dbReference type="AlphaFoldDB" id="A0A4Q1BRU7"/>
<feature type="transmembrane region" description="Helical" evidence="6">
    <location>
        <begin position="270"/>
        <end position="295"/>
    </location>
</feature>
<comment type="subcellular location">
    <subcellularLocation>
        <location evidence="1">Membrane</location>
        <topology evidence="1">Multi-pass membrane protein</topology>
    </subcellularLocation>
</comment>
<dbReference type="InParanoid" id="A0A4Q1BRU7"/>
<dbReference type="OrthoDB" id="18894at2759"/>
<dbReference type="Proteomes" id="UP000289152">
    <property type="component" value="Unassembled WGS sequence"/>
</dbReference>
<dbReference type="EMBL" id="SDIL01000016">
    <property type="protein sequence ID" value="RXK40676.1"/>
    <property type="molecule type" value="Genomic_DNA"/>
</dbReference>
<accession>A0A4Q1BRU7</accession>
<evidence type="ECO:0000313" key="8">
    <source>
        <dbReference type="EMBL" id="RXK40676.1"/>
    </source>
</evidence>
<feature type="transmembrane region" description="Helical" evidence="6">
    <location>
        <begin position="363"/>
        <end position="380"/>
    </location>
</feature>
<dbReference type="FunCoup" id="A0A4Q1BRU7">
    <property type="interactions" value="360"/>
</dbReference>
<feature type="region of interest" description="Disordered" evidence="5">
    <location>
        <begin position="1"/>
        <end position="24"/>
    </location>
</feature>
<gene>
    <name evidence="8" type="ORF">M231_02134</name>
</gene>
<feature type="transmembrane region" description="Helical" evidence="6">
    <location>
        <begin position="301"/>
        <end position="322"/>
    </location>
</feature>
<evidence type="ECO:0000256" key="5">
    <source>
        <dbReference type="SAM" id="MobiDB-lite"/>
    </source>
</evidence>
<evidence type="ECO:0000256" key="2">
    <source>
        <dbReference type="ARBA" id="ARBA00022692"/>
    </source>
</evidence>
<feature type="compositionally biased region" description="Basic and acidic residues" evidence="5">
    <location>
        <begin position="439"/>
        <end position="451"/>
    </location>
</feature>
<dbReference type="InterPro" id="IPR050186">
    <property type="entry name" value="TPT_transporter"/>
</dbReference>
<dbReference type="STRING" id="5217.A0A4Q1BRU7"/>
<feature type="transmembrane region" description="Helical" evidence="6">
    <location>
        <begin position="334"/>
        <end position="357"/>
    </location>
</feature>
<feature type="transmembrane region" description="Helical" evidence="6">
    <location>
        <begin position="230"/>
        <end position="250"/>
    </location>
</feature>
<keyword evidence="2 6" id="KW-0812">Transmembrane</keyword>
<evidence type="ECO:0000313" key="9">
    <source>
        <dbReference type="Proteomes" id="UP000289152"/>
    </source>
</evidence>
<dbReference type="InterPro" id="IPR004853">
    <property type="entry name" value="Sugar_P_trans_dom"/>
</dbReference>
<sequence>MGDKRRSDDSASDLDLREEMQTSDRLMNGRYPTSELTDDMEGRDIRGVLGSAGGTGEESKVHMASMQEKKAIWWRETAITGMCILSWYIFATLLSLYNKWMFSPQYYGFGFPLFVTGWHMVVQFILAATIRWTIPRYRPIERPTRRQYVMKIVPTAASTGADIGLSNLALKFITLSLYSESSMCKSSTLIFVLGFAFLFRLESYSLRLIAVISLISFGVFLMVFNTTSVSIPGIIMTFSASALAGLRWALTETLMHKKSMGLSNPFATIFWLAPLMAITLALVSMIVEGWATIWYSGAFDGWSSVGTMGVILLPGCIAFAMVASEYFIIQRAGIVPMSVAGIVKEVTTISISAWVFGDQLTELNIIGVVVTVCGIALYSYHKYQKSISAPLAVDLHGHAIPLDPSSHSHNYSSLSTETAPLRRSIALGALEGEYSLDNSKFETGETNEDGHPYPPVSIDRSRQSEEEGERTQRLRDDFEGYNDHLYEEEEGEDDGVEVEEVRRVSWWDRPM</sequence>
<feature type="compositionally biased region" description="Basic and acidic residues" evidence="5">
    <location>
        <begin position="1"/>
        <end position="22"/>
    </location>
</feature>
<dbReference type="PANTHER" id="PTHR11132">
    <property type="entry name" value="SOLUTE CARRIER FAMILY 35"/>
    <property type="match status" value="1"/>
</dbReference>
<evidence type="ECO:0000256" key="6">
    <source>
        <dbReference type="SAM" id="Phobius"/>
    </source>
</evidence>
<proteinExistence type="predicted"/>
<name>A0A4Q1BRU7_TREME</name>
<reference evidence="8 9" key="1">
    <citation type="submission" date="2016-06" db="EMBL/GenBank/DDBJ databases">
        <title>Evolution of pathogenesis and genome organization in the Tremellales.</title>
        <authorList>
            <person name="Cuomo C."/>
            <person name="Litvintseva A."/>
            <person name="Heitman J."/>
            <person name="Chen Y."/>
            <person name="Sun S."/>
            <person name="Springer D."/>
            <person name="Dromer F."/>
            <person name="Young S."/>
            <person name="Zeng Q."/>
            <person name="Chapman S."/>
            <person name="Gujja S."/>
            <person name="Saif S."/>
            <person name="Birren B."/>
        </authorList>
    </citation>
    <scope>NUCLEOTIDE SEQUENCE [LARGE SCALE GENOMIC DNA]</scope>
    <source>
        <strain evidence="8 9">ATCC 28783</strain>
    </source>
</reference>
<evidence type="ECO:0000256" key="1">
    <source>
        <dbReference type="ARBA" id="ARBA00004141"/>
    </source>
</evidence>
<keyword evidence="4 6" id="KW-0472">Membrane</keyword>
<feature type="transmembrane region" description="Helical" evidence="6">
    <location>
        <begin position="72"/>
        <end position="94"/>
    </location>
</feature>
<feature type="transmembrane region" description="Helical" evidence="6">
    <location>
        <begin position="106"/>
        <end position="127"/>
    </location>
</feature>
<dbReference type="Pfam" id="PF03151">
    <property type="entry name" value="TPT"/>
    <property type="match status" value="1"/>
</dbReference>
<evidence type="ECO:0000256" key="4">
    <source>
        <dbReference type="ARBA" id="ARBA00023136"/>
    </source>
</evidence>
<organism evidence="8 9">
    <name type="scientific">Tremella mesenterica</name>
    <name type="common">Jelly fungus</name>
    <dbReference type="NCBI Taxonomy" id="5217"/>
    <lineage>
        <taxon>Eukaryota</taxon>
        <taxon>Fungi</taxon>
        <taxon>Dikarya</taxon>
        <taxon>Basidiomycota</taxon>
        <taxon>Agaricomycotina</taxon>
        <taxon>Tremellomycetes</taxon>
        <taxon>Tremellales</taxon>
        <taxon>Tremellaceae</taxon>
        <taxon>Tremella</taxon>
    </lineage>
</organism>
<keyword evidence="3 6" id="KW-1133">Transmembrane helix</keyword>
<comment type="caution">
    <text evidence="8">The sequence shown here is derived from an EMBL/GenBank/DDBJ whole genome shotgun (WGS) entry which is preliminary data.</text>
</comment>
<keyword evidence="9" id="KW-1185">Reference proteome</keyword>
<evidence type="ECO:0000256" key="3">
    <source>
        <dbReference type="ARBA" id="ARBA00022989"/>
    </source>
</evidence>
<feature type="transmembrane region" description="Helical" evidence="6">
    <location>
        <begin position="206"/>
        <end position="224"/>
    </location>
</feature>
<feature type="region of interest" description="Disordered" evidence="5">
    <location>
        <begin position="437"/>
        <end position="481"/>
    </location>
</feature>
<feature type="compositionally biased region" description="Basic and acidic residues" evidence="5">
    <location>
        <begin position="459"/>
        <end position="481"/>
    </location>
</feature>
<protein>
    <submittedName>
        <fullName evidence="8">Solute carrier family 35, member C2</fullName>
    </submittedName>
</protein>
<feature type="domain" description="Sugar phosphate transporter" evidence="7">
    <location>
        <begin position="81"/>
        <end position="379"/>
    </location>
</feature>
<dbReference type="VEuPathDB" id="FungiDB:TREMEDRAFT_38661"/>
<evidence type="ECO:0000259" key="7">
    <source>
        <dbReference type="Pfam" id="PF03151"/>
    </source>
</evidence>
<dbReference type="GO" id="GO:0016020">
    <property type="term" value="C:membrane"/>
    <property type="evidence" value="ECO:0007669"/>
    <property type="project" value="UniProtKB-SubCell"/>
</dbReference>